<dbReference type="Proteomes" id="UP000255177">
    <property type="component" value="Unassembled WGS sequence"/>
</dbReference>
<sequence>MGDHEYLCSLYGLEAGEDEDLIDIVLAGDTKELRAQEDISCLAPGRLVHRIWLTKNVPACVVKVELNSRLSEELNLNGFNTLSSNSPQDPGSWFVEKGFTVRSKKINGFWQQYAFASSGPQNLTRSEIISYLRDVALLEFDESQVNDYSLPTKVG</sequence>
<dbReference type="EMBL" id="UIDD01000009">
    <property type="protein sequence ID" value="SUQ64103.1"/>
    <property type="molecule type" value="Genomic_DNA"/>
</dbReference>
<organism evidence="1 2">
    <name type="scientific">Pseudomonas wadenswilerensis</name>
    <dbReference type="NCBI Taxonomy" id="1785161"/>
    <lineage>
        <taxon>Bacteria</taxon>
        <taxon>Pseudomonadati</taxon>
        <taxon>Pseudomonadota</taxon>
        <taxon>Gammaproteobacteria</taxon>
        <taxon>Pseudomonadales</taxon>
        <taxon>Pseudomonadaceae</taxon>
        <taxon>Pseudomonas</taxon>
    </lineage>
</organism>
<dbReference type="AlphaFoldDB" id="A0A380T248"/>
<name>A0A380T248_9PSED</name>
<proteinExistence type="predicted"/>
<reference evidence="2" key="1">
    <citation type="submission" date="2018-07" db="EMBL/GenBank/DDBJ databases">
        <authorList>
            <person name="Blom J."/>
        </authorList>
    </citation>
    <scope>NUCLEOTIDE SEQUENCE [LARGE SCALE GENOMIC DNA]</scope>
    <source>
        <strain evidence="2">CCOS 864</strain>
    </source>
</reference>
<dbReference type="RefSeq" id="WP_115087716.1">
    <property type="nucleotide sequence ID" value="NZ_CBCSFG010000020.1"/>
</dbReference>
<protein>
    <submittedName>
        <fullName evidence="1">Uncharacterized protein</fullName>
    </submittedName>
</protein>
<evidence type="ECO:0000313" key="2">
    <source>
        <dbReference type="Proteomes" id="UP000255177"/>
    </source>
</evidence>
<keyword evidence="2" id="KW-1185">Reference proteome</keyword>
<gene>
    <name evidence="1" type="ORF">CCOS864_03557</name>
</gene>
<evidence type="ECO:0000313" key="1">
    <source>
        <dbReference type="EMBL" id="SUQ64103.1"/>
    </source>
</evidence>
<accession>A0A380T248</accession>